<reference evidence="3" key="1">
    <citation type="submission" date="2017-04" db="EMBL/GenBank/DDBJ databases">
        <title>Function of individual gut microbiota members based on whole genome sequencing of pure cultures obtained from chicken caecum.</title>
        <authorList>
            <person name="Medvecky M."/>
            <person name="Cejkova D."/>
            <person name="Polansky O."/>
            <person name="Karasova D."/>
            <person name="Kubasova T."/>
            <person name="Cizek A."/>
            <person name="Rychlik I."/>
        </authorList>
    </citation>
    <scope>NUCLEOTIDE SEQUENCE [LARGE SCALE GENOMIC DNA]</scope>
    <source>
        <strain evidence="3">An199</strain>
    </source>
</reference>
<evidence type="ECO:0000313" key="2">
    <source>
        <dbReference type="EMBL" id="TWV60724.1"/>
    </source>
</evidence>
<dbReference type="GO" id="GO:0005829">
    <property type="term" value="C:cytosol"/>
    <property type="evidence" value="ECO:0007669"/>
    <property type="project" value="TreeGrafter"/>
</dbReference>
<dbReference type="RefSeq" id="WP_087343588.1">
    <property type="nucleotide sequence ID" value="NZ_NFJX01000005.1"/>
</dbReference>
<dbReference type="InterPro" id="IPR006175">
    <property type="entry name" value="YjgF/YER057c/UK114"/>
</dbReference>
<dbReference type="InterPro" id="IPR035959">
    <property type="entry name" value="RutC-like_sf"/>
</dbReference>
<evidence type="ECO:0000313" key="3">
    <source>
        <dbReference type="Proteomes" id="UP000195950"/>
    </source>
</evidence>
<dbReference type="GO" id="GO:0019239">
    <property type="term" value="F:deaminase activity"/>
    <property type="evidence" value="ECO:0007669"/>
    <property type="project" value="TreeGrafter"/>
</dbReference>
<dbReference type="PANTHER" id="PTHR11803">
    <property type="entry name" value="2-IMINOBUTANOATE/2-IMINOPROPANOATE DEAMINASE RIDA"/>
    <property type="match status" value="1"/>
</dbReference>
<reference evidence="2 4" key="3">
    <citation type="submission" date="2019-07" db="EMBL/GenBank/DDBJ databases">
        <title>Genome sequencing of Parabacteroides distasonis iSURF_7.</title>
        <authorList>
            <person name="Degefu H.N."/>
            <person name="Ruoff K.L."/>
            <person name="Price C.E."/>
            <person name="Valls R.A."/>
            <person name="O'Toole G.A."/>
        </authorList>
    </citation>
    <scope>NUCLEOTIDE SEQUENCE [LARGE SCALE GENOMIC DNA]</scope>
    <source>
        <strain evidence="2 4">CFPLTA003_1B</strain>
    </source>
</reference>
<dbReference type="Proteomes" id="UP000195950">
    <property type="component" value="Unassembled WGS sequence"/>
</dbReference>
<gene>
    <name evidence="1" type="ORF">B5F32_07530</name>
    <name evidence="2" type="ORF">FSA05_13690</name>
</gene>
<evidence type="ECO:0000313" key="1">
    <source>
        <dbReference type="EMBL" id="OUP20023.1"/>
    </source>
</evidence>
<dbReference type="Pfam" id="PF01042">
    <property type="entry name" value="Ribonuc_L-PSP"/>
    <property type="match status" value="1"/>
</dbReference>
<name>A0A1Y4IIE6_PARDI</name>
<protein>
    <submittedName>
        <fullName evidence="1">Uncharacterized protein</fullName>
    </submittedName>
</protein>
<dbReference type="Proteomes" id="UP000315827">
    <property type="component" value="Unassembled WGS sequence"/>
</dbReference>
<dbReference type="Gene3D" id="3.30.1330.40">
    <property type="entry name" value="RutC-like"/>
    <property type="match status" value="1"/>
</dbReference>
<accession>A0A1Y4IIE6</accession>
<dbReference type="AlphaFoldDB" id="A0A1Y4IIE6"/>
<dbReference type="PANTHER" id="PTHR11803:SF39">
    <property type="entry name" value="2-IMINOBUTANOATE_2-IMINOPROPANOATE DEAMINASE"/>
    <property type="match status" value="1"/>
</dbReference>
<dbReference type="SUPFAM" id="SSF55298">
    <property type="entry name" value="YjgF-like"/>
    <property type="match status" value="1"/>
</dbReference>
<sequence>MMNYTRKIDTDKAVEVQISSFTGKGGTTEYQVMVSITDPCLSFVEQLQNLLRVYVTVVKEELSNDATAVFRRYFLSDAANQTDSVMEWECESAFCPLSIVQQPPLNGTKIAMWTYLQTGMSVQTYDSGLLEASHNGYRHLWGGGAFNKAANSEYQTRLLLNDYVMQLMGQRCTLASHCVRTWFFVQNVDVNYAGVVKARKEVFITQNLTEKTHYIASTGIEGRHADPSVLVQMDSYAVDGLEPGQVQFLYAPTHLNPTYEYGVTFERGTAVTYGDRKQVFISGTASIDNRGEIVYPGDIVKQTERMMENISVLLKEADATTRDITQAITYLRDMADYAVVKKYFEAHYPDLPHLIVLAPVCRPGWLIETECIAVVPTESSFKPL</sequence>
<comment type="caution">
    <text evidence="1">The sequence shown here is derived from an EMBL/GenBank/DDBJ whole genome shotgun (WGS) entry which is preliminary data.</text>
</comment>
<reference evidence="1" key="2">
    <citation type="journal article" date="2018" name="BMC Genomics">
        <title>Whole genome sequencing and function prediction of 133 gut anaerobes isolated from chicken caecum in pure cultures.</title>
        <authorList>
            <person name="Medvecky M."/>
            <person name="Cejkova D."/>
            <person name="Polansky O."/>
            <person name="Karasova D."/>
            <person name="Kubasova T."/>
            <person name="Cizek A."/>
            <person name="Rychlik I."/>
        </authorList>
    </citation>
    <scope>NUCLEOTIDE SEQUENCE</scope>
    <source>
        <strain evidence="1">An199</strain>
    </source>
</reference>
<dbReference type="CDD" id="cd06153">
    <property type="entry name" value="YjgF_YER057c_UK114_like_5"/>
    <property type="match status" value="1"/>
</dbReference>
<proteinExistence type="predicted"/>
<organism evidence="1 3">
    <name type="scientific">Parabacteroides distasonis</name>
    <dbReference type="NCBI Taxonomy" id="823"/>
    <lineage>
        <taxon>Bacteria</taxon>
        <taxon>Pseudomonadati</taxon>
        <taxon>Bacteroidota</taxon>
        <taxon>Bacteroidia</taxon>
        <taxon>Bacteroidales</taxon>
        <taxon>Tannerellaceae</taxon>
        <taxon>Parabacteroides</taxon>
    </lineage>
</organism>
<evidence type="ECO:0000313" key="4">
    <source>
        <dbReference type="Proteomes" id="UP000315827"/>
    </source>
</evidence>
<dbReference type="EMBL" id="VOHW01000008">
    <property type="protein sequence ID" value="TWV60724.1"/>
    <property type="molecule type" value="Genomic_DNA"/>
</dbReference>
<dbReference type="EMBL" id="NFJX01000005">
    <property type="protein sequence ID" value="OUP20023.1"/>
    <property type="molecule type" value="Genomic_DNA"/>
</dbReference>